<evidence type="ECO:0000313" key="10">
    <source>
        <dbReference type="EMBL" id="KAJ8301890.1"/>
    </source>
</evidence>
<evidence type="ECO:0000256" key="1">
    <source>
        <dbReference type="ARBA" id="ARBA00004141"/>
    </source>
</evidence>
<dbReference type="Gene3D" id="3.40.50.2300">
    <property type="match status" value="2"/>
</dbReference>
<feature type="compositionally biased region" description="Low complexity" evidence="7">
    <location>
        <begin position="658"/>
        <end position="672"/>
    </location>
</feature>
<keyword evidence="2 8" id="KW-0812">Transmembrane</keyword>
<feature type="region of interest" description="Disordered" evidence="7">
    <location>
        <begin position="635"/>
        <end position="677"/>
    </location>
</feature>
<evidence type="ECO:0000259" key="9">
    <source>
        <dbReference type="Pfam" id="PF01094"/>
    </source>
</evidence>
<dbReference type="InterPro" id="IPR001828">
    <property type="entry name" value="ANF_lig-bd_rcpt"/>
</dbReference>
<evidence type="ECO:0000256" key="7">
    <source>
        <dbReference type="SAM" id="MobiDB-lite"/>
    </source>
</evidence>
<dbReference type="EMBL" id="JARBDR010000918">
    <property type="protein sequence ID" value="KAJ8301890.1"/>
    <property type="molecule type" value="Genomic_DNA"/>
</dbReference>
<feature type="transmembrane region" description="Helical" evidence="8">
    <location>
        <begin position="583"/>
        <end position="607"/>
    </location>
</feature>
<dbReference type="Proteomes" id="UP001217089">
    <property type="component" value="Unassembled WGS sequence"/>
</dbReference>
<evidence type="ECO:0000256" key="3">
    <source>
        <dbReference type="ARBA" id="ARBA00022989"/>
    </source>
</evidence>
<proteinExistence type="predicted"/>
<evidence type="ECO:0000313" key="11">
    <source>
        <dbReference type="Proteomes" id="UP001217089"/>
    </source>
</evidence>
<name>A0ABQ9EEM3_TEGGR</name>
<dbReference type="PANTHER" id="PTHR24060">
    <property type="entry name" value="METABOTROPIC GLUTAMATE RECEPTOR"/>
    <property type="match status" value="1"/>
</dbReference>
<feature type="compositionally biased region" description="Low complexity" evidence="7">
    <location>
        <begin position="1018"/>
        <end position="1030"/>
    </location>
</feature>
<dbReference type="InterPro" id="IPR050726">
    <property type="entry name" value="mGluR"/>
</dbReference>
<feature type="domain" description="Receptor ligand binding region" evidence="9">
    <location>
        <begin position="104"/>
        <end position="498"/>
    </location>
</feature>
<sequence length="1152" mass="127862">MFVSDGIILVLYLVMMYLVGNFTNGSLVLSDDTQLINSKSLCKSQCENCFMKEDISFIYVPGDLLILGLFSVSGSNDDSDSATAGDKYKCGEYRDGTFSVITALSFIQAIKSLNDNLTNFNFGGIALDDCYNPLNISYLLAELFSGKRQLRDRTSGQLIDMSKVVAVVGALSSKVTQVITDQMTTLKIPVLSYGASSAALDDRVRYPFFLRTVPSDTLQVDGLIEVLVHFDFTHIGAIYYNDAYGLSGIKDFQRKAMQRKICVENLENITEGFRKQDVEKLINNLRRNLVDVVLFYGIDTAAKELLEVLAEDTESSPFTFIASEAWGINPRVISGNLGNQAKGSLVFLTDTNVHLNSKFLAYLENLTPGSESNNPWLMNFWQDRFQCSFPESYNKKYSSVCKKNQRLSKAQAKAMYDEQRGIHAMHAVFAVREGIRSTLFQICGTNLVCKNLRTTTGAEMLTKAIRTSTVTSEHGNQLTPFKEDGNGYMGFTIYNIQRRSDNTYNYVPVGSYSQENKLQLRMDNLTFYDRLGYPTKKIEAKCSHKFSKCSSVCPQTVEQTTTPDVTSTVTSFPANNTSVETTVMPIILGVVIGILVIIVILLIILMLRQQKTKSLIKEQSMASIASRHASSLNIYDEPRSNDGHIGFHGRENRSFEPSTSSGIVNSSNSSSTLRKDIGPPIQYTHISGVERKGTHSQLSNASTPSLNRRLSASLNSLRSGSGISQSGHHIGPSPLAIENTNESTPRRHSADDVLSDSNGLTYMTAKDFEMADEDLSPQTNVDYLPMSDTNLYIASSSDRDSSLEPIRPKQKPLRRKLAKSNSIEMKSLPKTKVTSSPNRRPKTLPGLNPRNAPTDMENQVVFSNATNAAPVENQDLYLNPVIQKPNEHFYIDQGHGTFMSGQLVQTPGGHVMLVQSPNQRFNPEHTQLQQPTMIVYPNTYLTFDGQEPANILPVYNHQNTNQITSPIHHGDMLNAHGQLNPNQRFSPRLSPSSTNMSPKLSPPSTNMSPRLSPSNTKPSPRLSSPSNRNLQNAGYLQNSSVPLQMGQVPHQHLPLSETGYLVPNDSQMVPNLSTVPQHHHSPNNLQNFQHFPAQNDNKYLNPLNNTSNEQPSKLLLSPDYINSQKEANLLTMKSVPDVVLHSSSEMEEEVII</sequence>
<evidence type="ECO:0000256" key="8">
    <source>
        <dbReference type="SAM" id="Phobius"/>
    </source>
</evidence>
<comment type="subcellular location">
    <subcellularLocation>
        <location evidence="1">Membrane</location>
        <topology evidence="1">Multi-pass membrane protein</topology>
    </subcellularLocation>
</comment>
<comment type="caution">
    <text evidence="10">The sequence shown here is derived from an EMBL/GenBank/DDBJ whole genome shotgun (WGS) entry which is preliminary data.</text>
</comment>
<evidence type="ECO:0000256" key="6">
    <source>
        <dbReference type="ARBA" id="ARBA00023180"/>
    </source>
</evidence>
<feature type="region of interest" description="Disordered" evidence="7">
    <location>
        <begin position="717"/>
        <end position="755"/>
    </location>
</feature>
<reference evidence="10 11" key="1">
    <citation type="submission" date="2022-12" db="EMBL/GenBank/DDBJ databases">
        <title>Chromosome-level genome of Tegillarca granosa.</title>
        <authorList>
            <person name="Kim J."/>
        </authorList>
    </citation>
    <scope>NUCLEOTIDE SEQUENCE [LARGE SCALE GENOMIC DNA]</scope>
    <source>
        <strain evidence="10">Teg-2019</strain>
        <tissue evidence="10">Adductor muscle</tissue>
    </source>
</reference>
<feature type="compositionally biased region" description="Polar residues" evidence="7">
    <location>
        <begin position="977"/>
        <end position="1017"/>
    </location>
</feature>
<evidence type="ECO:0000256" key="5">
    <source>
        <dbReference type="ARBA" id="ARBA00023170"/>
    </source>
</evidence>
<keyword evidence="3 8" id="KW-1133">Transmembrane helix</keyword>
<feature type="region of interest" description="Disordered" evidence="7">
    <location>
        <begin position="795"/>
        <end position="854"/>
    </location>
</feature>
<protein>
    <recommendedName>
        <fullName evidence="9">Receptor ligand binding region domain-containing protein</fullName>
    </recommendedName>
</protein>
<dbReference type="InterPro" id="IPR000337">
    <property type="entry name" value="GPCR_3"/>
</dbReference>
<keyword evidence="6" id="KW-0325">Glycoprotein</keyword>
<evidence type="ECO:0000256" key="2">
    <source>
        <dbReference type="ARBA" id="ARBA00022692"/>
    </source>
</evidence>
<gene>
    <name evidence="10" type="ORF">KUTeg_020877</name>
</gene>
<feature type="region of interest" description="Disordered" evidence="7">
    <location>
        <begin position="962"/>
        <end position="1033"/>
    </location>
</feature>
<dbReference type="PRINTS" id="PR00248">
    <property type="entry name" value="GPCRMGR"/>
</dbReference>
<feature type="compositionally biased region" description="Low complexity" evidence="7">
    <location>
        <begin position="717"/>
        <end position="731"/>
    </location>
</feature>
<feature type="compositionally biased region" description="Basic residues" evidence="7">
    <location>
        <begin position="808"/>
        <end position="818"/>
    </location>
</feature>
<dbReference type="InterPro" id="IPR028082">
    <property type="entry name" value="Peripla_BP_I"/>
</dbReference>
<dbReference type="Pfam" id="PF01094">
    <property type="entry name" value="ANF_receptor"/>
    <property type="match status" value="1"/>
</dbReference>
<evidence type="ECO:0000256" key="4">
    <source>
        <dbReference type="ARBA" id="ARBA00023136"/>
    </source>
</evidence>
<organism evidence="10 11">
    <name type="scientific">Tegillarca granosa</name>
    <name type="common">Malaysian cockle</name>
    <name type="synonym">Anadara granosa</name>
    <dbReference type="NCBI Taxonomy" id="220873"/>
    <lineage>
        <taxon>Eukaryota</taxon>
        <taxon>Metazoa</taxon>
        <taxon>Spiralia</taxon>
        <taxon>Lophotrochozoa</taxon>
        <taxon>Mollusca</taxon>
        <taxon>Bivalvia</taxon>
        <taxon>Autobranchia</taxon>
        <taxon>Pteriomorphia</taxon>
        <taxon>Arcoida</taxon>
        <taxon>Arcoidea</taxon>
        <taxon>Arcidae</taxon>
        <taxon>Tegillarca</taxon>
    </lineage>
</organism>
<dbReference type="SUPFAM" id="SSF53822">
    <property type="entry name" value="Periplasmic binding protein-like I"/>
    <property type="match status" value="1"/>
</dbReference>
<keyword evidence="5" id="KW-0675">Receptor</keyword>
<keyword evidence="4 8" id="KW-0472">Membrane</keyword>
<keyword evidence="11" id="KW-1185">Reference proteome</keyword>
<accession>A0ABQ9EEM3</accession>